<keyword evidence="3" id="KW-0804">Transcription</keyword>
<dbReference type="CDD" id="cd00086">
    <property type="entry name" value="homeodomain"/>
    <property type="match status" value="1"/>
</dbReference>
<dbReference type="SMART" id="SM00342">
    <property type="entry name" value="HTH_ARAC"/>
    <property type="match status" value="1"/>
</dbReference>
<evidence type="ECO:0000313" key="5">
    <source>
        <dbReference type="EMBL" id="SDR23854.1"/>
    </source>
</evidence>
<sequence length="328" mass="36642">MHSQNAASQLTESRLNTQKVSSIGFLLLENFSLTCFTQCLDVLVTANQIRPGCVKISTFSRNNSEIMSDLGIPIRPDTPLTEIRISDLDLMVVCGGLRTPRTVPHWLISLLHKLASLPIALGGLWNGAWYLGKAGLLDGYRCAIHAEQRIGLAEYAPNTTVTLDTSVVDRDRLTASTPAGAFQVMIQWLHKVANHELADAVLDVLDYDQSRFRTTAKARNLTVTAPVREVITLMESNIEEPLDLDQLAQCVKLSRRQIQRFFQNQIGTPPQKYYLELRLTEAKRLIQNSKFAMIDVAIACGFVSAGHFSRRYSALFGHPPSKESRYEI</sequence>
<dbReference type="PROSITE" id="PS00041">
    <property type="entry name" value="HTH_ARAC_FAMILY_1"/>
    <property type="match status" value="1"/>
</dbReference>
<dbReference type="PANTHER" id="PTHR43130:SF3">
    <property type="entry name" value="HTH-TYPE TRANSCRIPTIONAL REGULATOR RV1931C"/>
    <property type="match status" value="1"/>
</dbReference>
<dbReference type="InterPro" id="IPR052158">
    <property type="entry name" value="INH-QAR"/>
</dbReference>
<dbReference type="SUPFAM" id="SSF46689">
    <property type="entry name" value="Homeodomain-like"/>
    <property type="match status" value="2"/>
</dbReference>
<evidence type="ECO:0000256" key="3">
    <source>
        <dbReference type="ARBA" id="ARBA00023163"/>
    </source>
</evidence>
<dbReference type="PANTHER" id="PTHR43130">
    <property type="entry name" value="ARAC-FAMILY TRANSCRIPTIONAL REGULATOR"/>
    <property type="match status" value="1"/>
</dbReference>
<dbReference type="InterPro" id="IPR029062">
    <property type="entry name" value="Class_I_gatase-like"/>
</dbReference>
<comment type="caution">
    <text evidence="5">The sequence shown here is derived from an EMBL/GenBank/DDBJ whole genome shotgun (WGS) entry which is preliminary data.</text>
</comment>
<keyword evidence="6" id="KW-1185">Reference proteome</keyword>
<dbReference type="GO" id="GO:0003677">
    <property type="term" value="F:DNA binding"/>
    <property type="evidence" value="ECO:0007669"/>
    <property type="project" value="UniProtKB-KW"/>
</dbReference>
<evidence type="ECO:0000259" key="4">
    <source>
        <dbReference type="PROSITE" id="PS01124"/>
    </source>
</evidence>
<dbReference type="InterPro" id="IPR002818">
    <property type="entry name" value="DJ-1/PfpI"/>
</dbReference>
<proteinExistence type="predicted"/>
<dbReference type="Gene3D" id="1.10.10.60">
    <property type="entry name" value="Homeodomain-like"/>
    <property type="match status" value="1"/>
</dbReference>
<dbReference type="Proteomes" id="UP000198740">
    <property type="component" value="Unassembled WGS sequence"/>
</dbReference>
<dbReference type="Pfam" id="PF12833">
    <property type="entry name" value="HTH_18"/>
    <property type="match status" value="1"/>
</dbReference>
<reference evidence="5 6" key="1">
    <citation type="submission" date="2016-10" db="EMBL/GenBank/DDBJ databases">
        <authorList>
            <person name="Varghese N."/>
            <person name="Submissions S."/>
        </authorList>
    </citation>
    <scope>NUCLEOTIDE SEQUENCE [LARGE SCALE GENOMIC DNA]</scope>
    <source>
        <strain evidence="5 6">BS2976</strain>
    </source>
</reference>
<accession>A0ABY0TQ95</accession>
<feature type="domain" description="HTH araC/xylS-type" evidence="4">
    <location>
        <begin position="228"/>
        <end position="326"/>
    </location>
</feature>
<dbReference type="InterPro" id="IPR001356">
    <property type="entry name" value="HD"/>
</dbReference>
<name>A0ABY0TQ95_9PSED</name>
<keyword evidence="1" id="KW-0805">Transcription regulation</keyword>
<gene>
    <name evidence="5" type="ORF">SAMN04490186_4268</name>
</gene>
<dbReference type="Gene3D" id="3.40.50.880">
    <property type="match status" value="1"/>
</dbReference>
<dbReference type="EMBL" id="FNKM01000002">
    <property type="protein sequence ID" value="SDR23854.1"/>
    <property type="molecule type" value="Genomic_DNA"/>
</dbReference>
<evidence type="ECO:0000256" key="1">
    <source>
        <dbReference type="ARBA" id="ARBA00023015"/>
    </source>
</evidence>
<dbReference type="InterPro" id="IPR009057">
    <property type="entry name" value="Homeodomain-like_sf"/>
</dbReference>
<dbReference type="SUPFAM" id="SSF52317">
    <property type="entry name" value="Class I glutamine amidotransferase-like"/>
    <property type="match status" value="1"/>
</dbReference>
<dbReference type="InterPro" id="IPR018060">
    <property type="entry name" value="HTH_AraC"/>
</dbReference>
<dbReference type="PROSITE" id="PS01124">
    <property type="entry name" value="HTH_ARAC_FAMILY_2"/>
    <property type="match status" value="1"/>
</dbReference>
<keyword evidence="2 5" id="KW-0238">DNA-binding</keyword>
<dbReference type="InterPro" id="IPR018062">
    <property type="entry name" value="HTH_AraC-typ_CS"/>
</dbReference>
<protein>
    <submittedName>
        <fullName evidence="5">Transcriptional regulator GlxA family, contains an amidase domain and an AraC-type DNA-binding HTH domain</fullName>
    </submittedName>
</protein>
<dbReference type="Pfam" id="PF01965">
    <property type="entry name" value="DJ-1_PfpI"/>
    <property type="match status" value="1"/>
</dbReference>
<evidence type="ECO:0000256" key="2">
    <source>
        <dbReference type="ARBA" id="ARBA00023125"/>
    </source>
</evidence>
<evidence type="ECO:0000313" key="6">
    <source>
        <dbReference type="Proteomes" id="UP000198740"/>
    </source>
</evidence>
<organism evidence="5 6">
    <name type="scientific">Pseudomonas grimontii</name>
    <dbReference type="NCBI Taxonomy" id="129847"/>
    <lineage>
        <taxon>Bacteria</taxon>
        <taxon>Pseudomonadati</taxon>
        <taxon>Pseudomonadota</taxon>
        <taxon>Gammaproteobacteria</taxon>
        <taxon>Pseudomonadales</taxon>
        <taxon>Pseudomonadaceae</taxon>
        <taxon>Pseudomonas</taxon>
    </lineage>
</organism>
<dbReference type="CDD" id="cd03136">
    <property type="entry name" value="GATase1_AraC_ArgR_like"/>
    <property type="match status" value="1"/>
</dbReference>